<protein>
    <submittedName>
        <fullName evidence="2">Uncharacterized protein</fullName>
    </submittedName>
</protein>
<gene>
    <name evidence="2" type="ORF">EYF80_056904</name>
</gene>
<evidence type="ECO:0000256" key="1">
    <source>
        <dbReference type="SAM" id="MobiDB-lite"/>
    </source>
</evidence>
<accession>A0A4Z2EXF4</accession>
<dbReference type="AlphaFoldDB" id="A0A4Z2EXF4"/>
<sequence length="114" mass="12232">MAPPMAPIGPCSGLPDPNASLQKLWQDGFLARSRRHRENPAAGCQSHSIRFCRGIPSPPARSVTAVHAPHRVTLLKGLSKALILKSIKVPSTRQTTGPDGPPAHPLRPLCRRIG</sequence>
<comment type="caution">
    <text evidence="2">The sequence shown here is derived from an EMBL/GenBank/DDBJ whole genome shotgun (WGS) entry which is preliminary data.</text>
</comment>
<keyword evidence="3" id="KW-1185">Reference proteome</keyword>
<dbReference type="Proteomes" id="UP000314294">
    <property type="component" value="Unassembled WGS sequence"/>
</dbReference>
<reference evidence="2 3" key="1">
    <citation type="submission" date="2019-03" db="EMBL/GenBank/DDBJ databases">
        <title>First draft genome of Liparis tanakae, snailfish: a comprehensive survey of snailfish specific genes.</title>
        <authorList>
            <person name="Kim W."/>
            <person name="Song I."/>
            <person name="Jeong J.-H."/>
            <person name="Kim D."/>
            <person name="Kim S."/>
            <person name="Ryu S."/>
            <person name="Song J.Y."/>
            <person name="Lee S.K."/>
        </authorList>
    </citation>
    <scope>NUCLEOTIDE SEQUENCE [LARGE SCALE GENOMIC DNA]</scope>
    <source>
        <tissue evidence="2">Muscle</tissue>
    </source>
</reference>
<dbReference type="EMBL" id="SRLO01002428">
    <property type="protein sequence ID" value="TNN32932.1"/>
    <property type="molecule type" value="Genomic_DNA"/>
</dbReference>
<name>A0A4Z2EXF4_9TELE</name>
<evidence type="ECO:0000313" key="2">
    <source>
        <dbReference type="EMBL" id="TNN32932.1"/>
    </source>
</evidence>
<evidence type="ECO:0000313" key="3">
    <source>
        <dbReference type="Proteomes" id="UP000314294"/>
    </source>
</evidence>
<feature type="region of interest" description="Disordered" evidence="1">
    <location>
        <begin position="89"/>
        <end position="114"/>
    </location>
</feature>
<organism evidence="2 3">
    <name type="scientific">Liparis tanakae</name>
    <name type="common">Tanaka's snailfish</name>
    <dbReference type="NCBI Taxonomy" id="230148"/>
    <lineage>
        <taxon>Eukaryota</taxon>
        <taxon>Metazoa</taxon>
        <taxon>Chordata</taxon>
        <taxon>Craniata</taxon>
        <taxon>Vertebrata</taxon>
        <taxon>Euteleostomi</taxon>
        <taxon>Actinopterygii</taxon>
        <taxon>Neopterygii</taxon>
        <taxon>Teleostei</taxon>
        <taxon>Neoteleostei</taxon>
        <taxon>Acanthomorphata</taxon>
        <taxon>Eupercaria</taxon>
        <taxon>Perciformes</taxon>
        <taxon>Cottioidei</taxon>
        <taxon>Cottales</taxon>
        <taxon>Liparidae</taxon>
        <taxon>Liparis</taxon>
    </lineage>
</organism>
<proteinExistence type="predicted"/>